<dbReference type="AlphaFoldDB" id="A0A8J9V0W3"/>
<gene>
    <name evidence="9" type="ORF">BINO364_LOCUS4538</name>
</gene>
<keyword evidence="2" id="KW-0813">Transport</keyword>
<keyword evidence="4" id="KW-0762">Sugar transport</keyword>
<accession>A0A8J9V0W3</accession>
<dbReference type="GO" id="GO:0005886">
    <property type="term" value="C:plasma membrane"/>
    <property type="evidence" value="ECO:0007669"/>
    <property type="project" value="UniProtKB-SubCell"/>
</dbReference>
<feature type="transmembrane region" description="Helical" evidence="8">
    <location>
        <begin position="398"/>
        <end position="418"/>
    </location>
</feature>
<evidence type="ECO:0000256" key="3">
    <source>
        <dbReference type="ARBA" id="ARBA00022475"/>
    </source>
</evidence>
<feature type="transmembrane region" description="Helical" evidence="8">
    <location>
        <begin position="330"/>
        <end position="351"/>
    </location>
</feature>
<dbReference type="PANTHER" id="PTHR48021:SF1">
    <property type="entry name" value="GH07001P-RELATED"/>
    <property type="match status" value="1"/>
</dbReference>
<feature type="transmembrane region" description="Helical" evidence="8">
    <location>
        <begin position="60"/>
        <end position="82"/>
    </location>
</feature>
<feature type="transmembrane region" description="Helical" evidence="8">
    <location>
        <begin position="172"/>
        <end position="193"/>
    </location>
</feature>
<dbReference type="InterPro" id="IPR036259">
    <property type="entry name" value="MFS_trans_sf"/>
</dbReference>
<evidence type="ECO:0000256" key="1">
    <source>
        <dbReference type="ARBA" id="ARBA00004651"/>
    </source>
</evidence>
<proteinExistence type="predicted"/>
<comment type="subcellular location">
    <subcellularLocation>
        <location evidence="1">Cell membrane</location>
        <topology evidence="1">Multi-pass membrane protein</topology>
    </subcellularLocation>
</comment>
<evidence type="ECO:0000256" key="5">
    <source>
        <dbReference type="ARBA" id="ARBA00022692"/>
    </source>
</evidence>
<evidence type="ECO:0000313" key="10">
    <source>
        <dbReference type="Proteomes" id="UP000838878"/>
    </source>
</evidence>
<dbReference type="EMBL" id="OV170232">
    <property type="protein sequence ID" value="CAH0717995.1"/>
    <property type="molecule type" value="Genomic_DNA"/>
</dbReference>
<evidence type="ECO:0000256" key="6">
    <source>
        <dbReference type="ARBA" id="ARBA00022989"/>
    </source>
</evidence>
<feature type="transmembrane region" description="Helical" evidence="8">
    <location>
        <begin position="20"/>
        <end position="40"/>
    </location>
</feature>
<reference evidence="9" key="1">
    <citation type="submission" date="2021-12" db="EMBL/GenBank/DDBJ databases">
        <authorList>
            <person name="Martin H S."/>
        </authorList>
    </citation>
    <scope>NUCLEOTIDE SEQUENCE</scope>
</reference>
<feature type="transmembrane region" description="Helical" evidence="8">
    <location>
        <begin position="89"/>
        <end position="105"/>
    </location>
</feature>
<feature type="transmembrane region" description="Helical" evidence="8">
    <location>
        <begin position="148"/>
        <end position="166"/>
    </location>
</feature>
<keyword evidence="10" id="KW-1185">Reference proteome</keyword>
<evidence type="ECO:0000256" key="4">
    <source>
        <dbReference type="ARBA" id="ARBA00022597"/>
    </source>
</evidence>
<dbReference type="Proteomes" id="UP000838878">
    <property type="component" value="Chromosome 12"/>
</dbReference>
<organism evidence="9 10">
    <name type="scientific">Brenthis ino</name>
    <name type="common">lesser marbled fritillary</name>
    <dbReference type="NCBI Taxonomy" id="405034"/>
    <lineage>
        <taxon>Eukaryota</taxon>
        <taxon>Metazoa</taxon>
        <taxon>Ecdysozoa</taxon>
        <taxon>Arthropoda</taxon>
        <taxon>Hexapoda</taxon>
        <taxon>Insecta</taxon>
        <taxon>Pterygota</taxon>
        <taxon>Neoptera</taxon>
        <taxon>Endopterygota</taxon>
        <taxon>Lepidoptera</taxon>
        <taxon>Glossata</taxon>
        <taxon>Ditrysia</taxon>
        <taxon>Papilionoidea</taxon>
        <taxon>Nymphalidae</taxon>
        <taxon>Heliconiinae</taxon>
        <taxon>Argynnini</taxon>
        <taxon>Brenthis</taxon>
    </lineage>
</organism>
<evidence type="ECO:0000256" key="2">
    <source>
        <dbReference type="ARBA" id="ARBA00022448"/>
    </source>
</evidence>
<feature type="transmembrane region" description="Helical" evidence="8">
    <location>
        <begin position="363"/>
        <end position="386"/>
    </location>
</feature>
<dbReference type="OrthoDB" id="6612291at2759"/>
<dbReference type="FunFam" id="1.20.1250.20:FF:000218">
    <property type="entry name" value="facilitated trehalose transporter Tret1"/>
    <property type="match status" value="1"/>
</dbReference>
<evidence type="ECO:0000256" key="7">
    <source>
        <dbReference type="ARBA" id="ARBA00023136"/>
    </source>
</evidence>
<feature type="non-terminal residue" evidence="9">
    <location>
        <position position="477"/>
    </location>
</feature>
<keyword evidence="3" id="KW-1003">Cell membrane</keyword>
<evidence type="ECO:0000313" key="9">
    <source>
        <dbReference type="EMBL" id="CAH0717995.1"/>
    </source>
</evidence>
<evidence type="ECO:0008006" key="11">
    <source>
        <dbReference type="Google" id="ProtNLM"/>
    </source>
</evidence>
<sequence>MKKFFYIFREGSQVNQILCAFLICIPIYGYGTCIGWMSPMTLLLQSKESPKGVPLTDVEISWMASLPYIVCVPATYLVASLGDRYGRKFALLFMTVVNAAIWILKLSSMNIWVFITARILVGIVMAGSCVTCPTYIKEISEDNIRGALGCWGALFFTTGSLSAYIIGDLLSYQTILIVFLAVPLVHFIIFLIMPESPSYLIKKGKTEEAAKALVWLRCRHEFDHKIQEEIDFMRKEQKNDEGKEKFLLKTILTDKILFRAFQISLMAALARELCGVVPVLNFAGDIFRSAAEVTGLVLTPNQQAMVLGVVQLCGATTASGIVDRCGRRPLLFITCIISGISMCILATWFLLTEYNVGVPAWVPVLTLCVCIFCDASGLMPIAVVIAGETFSFKYRGTVLATTMAIASTSDFFQLLFFKPLSNSIGVYVAFYFFGAMCLLTAVYVILMVPETKNRKLEEIYYDLQTKKEKKELSQIHL</sequence>
<keyword evidence="6 8" id="KW-1133">Transmembrane helix</keyword>
<dbReference type="GO" id="GO:0022857">
    <property type="term" value="F:transmembrane transporter activity"/>
    <property type="evidence" value="ECO:0007669"/>
    <property type="project" value="InterPro"/>
</dbReference>
<evidence type="ECO:0000256" key="8">
    <source>
        <dbReference type="SAM" id="Phobius"/>
    </source>
</evidence>
<dbReference type="Gene3D" id="1.20.1250.20">
    <property type="entry name" value="MFS general substrate transporter like domains"/>
    <property type="match status" value="1"/>
</dbReference>
<name>A0A8J9V0W3_9NEOP</name>
<dbReference type="PANTHER" id="PTHR48021">
    <property type="match status" value="1"/>
</dbReference>
<feature type="transmembrane region" description="Helical" evidence="8">
    <location>
        <begin position="424"/>
        <end position="446"/>
    </location>
</feature>
<feature type="transmembrane region" description="Helical" evidence="8">
    <location>
        <begin position="111"/>
        <end position="136"/>
    </location>
</feature>
<keyword evidence="5 8" id="KW-0812">Transmembrane</keyword>
<dbReference type="Pfam" id="PF00083">
    <property type="entry name" value="Sugar_tr"/>
    <property type="match status" value="1"/>
</dbReference>
<dbReference type="InterPro" id="IPR050549">
    <property type="entry name" value="MFS_Trehalose_Transporter"/>
</dbReference>
<dbReference type="SUPFAM" id="SSF103473">
    <property type="entry name" value="MFS general substrate transporter"/>
    <property type="match status" value="1"/>
</dbReference>
<protein>
    <recommendedName>
        <fullName evidence="11">Major facilitator superfamily (MFS) profile domain-containing protein</fullName>
    </recommendedName>
</protein>
<dbReference type="InterPro" id="IPR005828">
    <property type="entry name" value="MFS_sugar_transport-like"/>
</dbReference>
<keyword evidence="7 8" id="KW-0472">Membrane</keyword>